<dbReference type="KEGG" id="pmr:PMI1071"/>
<organism evidence="1 2">
    <name type="scientific">Proteus mirabilis (strain HI4320)</name>
    <dbReference type="NCBI Taxonomy" id="529507"/>
    <lineage>
        <taxon>Bacteria</taxon>
        <taxon>Pseudomonadati</taxon>
        <taxon>Pseudomonadota</taxon>
        <taxon>Gammaproteobacteria</taxon>
        <taxon>Enterobacterales</taxon>
        <taxon>Morganellaceae</taxon>
        <taxon>Proteus</taxon>
    </lineage>
</organism>
<gene>
    <name evidence="1" type="ordered locus">PMI1071</name>
</gene>
<dbReference type="Proteomes" id="UP000008319">
    <property type="component" value="Chromosome"/>
</dbReference>
<accession>B4EVQ5</accession>
<dbReference type="eggNOG" id="COG3209">
    <property type="taxonomic scope" value="Bacteria"/>
</dbReference>
<dbReference type="AlphaFoldDB" id="B4EVQ5"/>
<protein>
    <submittedName>
        <fullName evidence="1">Uncharacterized protein</fullName>
    </submittedName>
</protein>
<sequence>MMKSKLDALERVAIKEKWDYRRIQNEILNLQHEARKGFKTGKLTCA</sequence>
<dbReference type="HOGENOM" id="CLU_3187700_0_0_6"/>
<dbReference type="EnsemblBacteria" id="CAR42320">
    <property type="protein sequence ID" value="CAR42320"/>
    <property type="gene ID" value="PMI1071"/>
</dbReference>
<keyword evidence="2" id="KW-1185">Reference proteome</keyword>
<evidence type="ECO:0000313" key="1">
    <source>
        <dbReference type="EMBL" id="CAR42320.1"/>
    </source>
</evidence>
<dbReference type="GeneID" id="43447524"/>
<dbReference type="EMBL" id="AM942759">
    <property type="protein sequence ID" value="CAR42320.1"/>
    <property type="molecule type" value="Genomic_DNA"/>
</dbReference>
<reference evidence="1 2" key="1">
    <citation type="journal article" date="2008" name="J. Bacteriol.">
        <title>Complete genome sequence of uropathogenic Proteus mirabilis, a master of both adherence and motility.</title>
        <authorList>
            <person name="Pearson M.M."/>
            <person name="Sebaihia M."/>
            <person name="Churcher C."/>
            <person name="Quail M.A."/>
            <person name="Seshasayee A.S."/>
            <person name="Luscombe N.M."/>
            <person name="Abdellah Z."/>
            <person name="Arrosmith C."/>
            <person name="Atkin B."/>
            <person name="Chillingworth T."/>
            <person name="Hauser H."/>
            <person name="Jagels K."/>
            <person name="Moule S."/>
            <person name="Mungall K."/>
            <person name="Norbertczak H."/>
            <person name="Rabbinowitsch E."/>
            <person name="Walker D."/>
            <person name="Whithead S."/>
            <person name="Thomson N.R."/>
            <person name="Rather P.N."/>
            <person name="Parkhill J."/>
            <person name="Mobley H.L."/>
        </authorList>
    </citation>
    <scope>NUCLEOTIDE SEQUENCE [LARGE SCALE GENOMIC DNA]</scope>
    <source>
        <strain evidence="1 2">HI4320</strain>
    </source>
</reference>
<dbReference type="RefSeq" id="WP_012367847.1">
    <property type="nucleotide sequence ID" value="NC_010554.1"/>
</dbReference>
<evidence type="ECO:0000313" key="2">
    <source>
        <dbReference type="Proteomes" id="UP000008319"/>
    </source>
</evidence>
<name>B4EVQ5_PROMH</name>
<proteinExistence type="predicted"/>